<keyword evidence="3" id="KW-1185">Reference proteome</keyword>
<evidence type="ECO:0000313" key="3">
    <source>
        <dbReference type="Proteomes" id="UP000216446"/>
    </source>
</evidence>
<accession>A0A259TXD8</accession>
<protein>
    <recommendedName>
        <fullName evidence="4">Tetratricopeptide repeat protein</fullName>
    </recommendedName>
</protein>
<dbReference type="Proteomes" id="UP000216446">
    <property type="component" value="Unassembled WGS sequence"/>
</dbReference>
<comment type="caution">
    <text evidence="2">The sequence shown here is derived from an EMBL/GenBank/DDBJ whole genome shotgun (WGS) entry which is preliminary data.</text>
</comment>
<dbReference type="InParanoid" id="A0A259TXD8"/>
<dbReference type="EMBL" id="MQWB01000001">
    <property type="protein sequence ID" value="OZC02429.1"/>
    <property type="molecule type" value="Genomic_DNA"/>
</dbReference>
<reference evidence="2 3" key="1">
    <citation type="submission" date="2016-11" db="EMBL/GenBank/DDBJ databases">
        <title>Study of marine rhodopsin-containing bacteria.</title>
        <authorList>
            <person name="Yoshizawa S."/>
            <person name="Kumagai Y."/>
            <person name="Kogure K."/>
        </authorList>
    </citation>
    <scope>NUCLEOTIDE SEQUENCE [LARGE SCALE GENOMIC DNA]</scope>
    <source>
        <strain evidence="2 3">SG-29</strain>
    </source>
</reference>
<feature type="region of interest" description="Disordered" evidence="1">
    <location>
        <begin position="1"/>
        <end position="33"/>
    </location>
</feature>
<evidence type="ECO:0000256" key="1">
    <source>
        <dbReference type="SAM" id="MobiDB-lite"/>
    </source>
</evidence>
<feature type="compositionally biased region" description="Low complexity" evidence="1">
    <location>
        <begin position="1"/>
        <end position="18"/>
    </location>
</feature>
<name>A0A259TXD8_9BACT</name>
<proteinExistence type="predicted"/>
<sequence>MAPRAQEAPNNAAASASESDNGPTASAAVSPGGALSPEATLTVADLARLAEHFESAEQPFLGYAFHMAHYELSADSSARLASGTAALNGAFFAGRYAEAEHALRRLATDFPDLRRTFRWQYAVLLLQDGRFEDAALALDAADLQPADRDTLGARLAIAEALLALHESDHPAAIAHLEPLDTDAAFGPEGTAYQVAAARIGLRDGPPQSPRSPGLAAAMSAAIPGSGQLYSGHVYDAAQAFGLTTVLGYGAYSAWRYELDAGGPTGYVLPALSTLVAGAFYLSNVRGAHASARRFNAYREARFYRDAIDGLTIAVGDGGWMLGVRLTP</sequence>
<organism evidence="2 3">
    <name type="scientific">Rubricoccus marinus</name>
    <dbReference type="NCBI Taxonomy" id="716817"/>
    <lineage>
        <taxon>Bacteria</taxon>
        <taxon>Pseudomonadati</taxon>
        <taxon>Rhodothermota</taxon>
        <taxon>Rhodothermia</taxon>
        <taxon>Rhodothermales</taxon>
        <taxon>Rubricoccaceae</taxon>
        <taxon>Rubricoccus</taxon>
    </lineage>
</organism>
<dbReference type="AlphaFoldDB" id="A0A259TXD8"/>
<evidence type="ECO:0000313" key="2">
    <source>
        <dbReference type="EMBL" id="OZC02429.1"/>
    </source>
</evidence>
<gene>
    <name evidence="2" type="ORF">BSZ36_05220</name>
</gene>
<evidence type="ECO:0008006" key="4">
    <source>
        <dbReference type="Google" id="ProtNLM"/>
    </source>
</evidence>